<reference evidence="2" key="1">
    <citation type="journal article" date="2023" name="IScience">
        <title>Live-bearing cockroach genome reveals convergent evolutionary mechanisms linked to viviparity in insects and beyond.</title>
        <authorList>
            <person name="Fouks B."/>
            <person name="Harrison M.C."/>
            <person name="Mikhailova A.A."/>
            <person name="Marchal E."/>
            <person name="English S."/>
            <person name="Carruthers M."/>
            <person name="Jennings E.C."/>
            <person name="Chiamaka E.L."/>
            <person name="Frigard R.A."/>
            <person name="Pippel M."/>
            <person name="Attardo G.M."/>
            <person name="Benoit J.B."/>
            <person name="Bornberg-Bauer E."/>
            <person name="Tobe S.S."/>
        </authorList>
    </citation>
    <scope>NUCLEOTIDE SEQUENCE</scope>
    <source>
        <strain evidence="2">Stay&amp;Tobe</strain>
    </source>
</reference>
<accession>A0AAD8ENW2</accession>
<dbReference type="Gene3D" id="1.10.287.70">
    <property type="match status" value="1"/>
</dbReference>
<keyword evidence="1" id="KW-0472">Membrane</keyword>
<name>A0AAD8ENW2_DIPPU</name>
<keyword evidence="1" id="KW-1133">Transmembrane helix</keyword>
<evidence type="ECO:0000313" key="3">
    <source>
        <dbReference type="Proteomes" id="UP001233999"/>
    </source>
</evidence>
<proteinExistence type="predicted"/>
<evidence type="ECO:0000313" key="2">
    <source>
        <dbReference type="EMBL" id="KAJ9597685.1"/>
    </source>
</evidence>
<dbReference type="AlphaFoldDB" id="A0AAD8ENW2"/>
<keyword evidence="1" id="KW-0812">Transmembrane</keyword>
<dbReference type="Proteomes" id="UP001233999">
    <property type="component" value="Unassembled WGS sequence"/>
</dbReference>
<feature type="non-terminal residue" evidence="2">
    <location>
        <position position="1"/>
    </location>
</feature>
<reference evidence="2" key="2">
    <citation type="submission" date="2023-05" db="EMBL/GenBank/DDBJ databases">
        <authorList>
            <person name="Fouks B."/>
        </authorList>
    </citation>
    <scope>NUCLEOTIDE SEQUENCE</scope>
    <source>
        <strain evidence="2">Stay&amp;Tobe</strain>
        <tissue evidence="2">Testes</tissue>
    </source>
</reference>
<feature type="transmembrane region" description="Helical" evidence="1">
    <location>
        <begin position="54"/>
        <end position="75"/>
    </location>
</feature>
<dbReference type="EMBL" id="JASPKZ010001590">
    <property type="protein sequence ID" value="KAJ9597685.1"/>
    <property type="molecule type" value="Genomic_DNA"/>
</dbReference>
<gene>
    <name evidence="2" type="ORF">L9F63_011451</name>
</gene>
<comment type="caution">
    <text evidence="2">The sequence shown here is derived from an EMBL/GenBank/DDBJ whole genome shotgun (WGS) entry which is preliminary data.</text>
</comment>
<keyword evidence="3" id="KW-1185">Reference proteome</keyword>
<evidence type="ECO:0000256" key="1">
    <source>
        <dbReference type="SAM" id="Phobius"/>
    </source>
</evidence>
<protein>
    <submittedName>
        <fullName evidence="2">Uncharacterized protein</fullName>
    </submittedName>
</protein>
<sequence length="118" mass="12982">EVDMGAAFLPVFHDLDNLVNFSTTLDESNWVVLMKRPSESATGSGLLAPFDETVWLLILISLIAIGPSIYIIVFLRAKACKDDEVLSTIVPLDNCIWFVYGALMKQGPPPPHPHASCR</sequence>
<organism evidence="2 3">
    <name type="scientific">Diploptera punctata</name>
    <name type="common">Pacific beetle cockroach</name>
    <dbReference type="NCBI Taxonomy" id="6984"/>
    <lineage>
        <taxon>Eukaryota</taxon>
        <taxon>Metazoa</taxon>
        <taxon>Ecdysozoa</taxon>
        <taxon>Arthropoda</taxon>
        <taxon>Hexapoda</taxon>
        <taxon>Insecta</taxon>
        <taxon>Pterygota</taxon>
        <taxon>Neoptera</taxon>
        <taxon>Polyneoptera</taxon>
        <taxon>Dictyoptera</taxon>
        <taxon>Blattodea</taxon>
        <taxon>Blaberoidea</taxon>
        <taxon>Blaberidae</taxon>
        <taxon>Diplopterinae</taxon>
        <taxon>Diploptera</taxon>
    </lineage>
</organism>